<comment type="caution">
    <text evidence="5">The sequence shown here is derived from an EMBL/GenBank/DDBJ whole genome shotgun (WGS) entry which is preliminary data.</text>
</comment>
<dbReference type="PANTHER" id="PTHR12730:SF0">
    <property type="entry name" value="PROTEIN SDA1 HOMOLOG"/>
    <property type="match status" value="1"/>
</dbReference>
<evidence type="ECO:0000256" key="1">
    <source>
        <dbReference type="RuleBase" id="RU365057"/>
    </source>
</evidence>
<feature type="region of interest" description="Disordered" evidence="2">
    <location>
        <begin position="518"/>
        <end position="728"/>
    </location>
</feature>
<evidence type="ECO:0000313" key="5">
    <source>
        <dbReference type="EMBL" id="GIX64073.1"/>
    </source>
</evidence>
<proteinExistence type="inferred from homology"/>
<sequence length="772" mass="87306">MEGLENLMHQIRREPEAHRDDFFRKWEEFVAAFAVLRLTPHLYNADAMAMLNFVAQTVSYYSGPQLSNVDLTWLPVSASKGVVGQKGDATTPDAVLATTSVGLSAGKVTGNGGAENDETQLGRALCVMLIEFVKAHRKGMNGKTLKQVISTTFLLRSKRLIDIFTILPEWLSLLDLEDRDVRRRLFVFIVRDMTIVSQQLKDARVIRAIQRLFFDFLKAKSVQVQLLTCCICVEMHKRRVWRDSHTVNSIAQCALASNLKLVLAGAHFLLGTRNHFDVAFEALEDMEEEIAALEDLSKKQSHPGVGSHSKKTEGRQNRIARSKKLVEKQLERRKRRLELCAVREFAAIDDLHDPQKYTERLFERCRNKDVTFGARLILLQLVSILIARHRLMVPNFYGFVLKYINHKQKLVTKILAVSAQAVHSELPSDLVEPLIKQVIDQFVSEDRANEVITVGINTLREIAARAPLMFPKETIEQVVEFRHIKNKAVAMATKSFINVYREQAPELLHPTLRGREAGTQLSQAKKGKVAKASQPFSSTHILSQDDFRRKNYMGPDEVDEESANSAGDEDGGDSEGDLEEEGDSEVEADDDEGDSEVEADDEEEESGSDAWNSEEDEDGIDGVHAGEYKTEPRIKPSNSQTEGQQRRRSRANEDSEDSDEEDEDSDEAHIKVNPDDLTYGSKRKRVAAHDRKEAALARAERKKQHLTAESRSGKKQSTTNRVKARNKPVLMTMQSKRIKGKQTQNIAEKMASLKRHLKSLKKGNVKHKKRRR</sequence>
<dbReference type="PANTHER" id="PTHR12730">
    <property type="entry name" value="HSDA/SDA1-RELATED"/>
    <property type="match status" value="1"/>
</dbReference>
<feature type="compositionally biased region" description="Basic and acidic residues" evidence="2">
    <location>
        <begin position="687"/>
        <end position="699"/>
    </location>
</feature>
<gene>
    <name evidence="5" type="ORF">BcabD6B2_35080</name>
</gene>
<keyword evidence="1" id="KW-0539">Nucleus</keyword>
<evidence type="ECO:0000313" key="6">
    <source>
        <dbReference type="Proteomes" id="UP001497744"/>
    </source>
</evidence>
<dbReference type="GO" id="GO:0005730">
    <property type="term" value="C:nucleolus"/>
    <property type="evidence" value="ECO:0007669"/>
    <property type="project" value="UniProtKB-SubCell"/>
</dbReference>
<dbReference type="Pfam" id="PF08158">
    <property type="entry name" value="SDA1_HEAT"/>
    <property type="match status" value="1"/>
</dbReference>
<evidence type="ECO:0000259" key="3">
    <source>
        <dbReference type="Pfam" id="PF08158"/>
    </source>
</evidence>
<keyword evidence="6" id="KW-1185">Reference proteome</keyword>
<accession>A0AAV4LVQ4</accession>
<organism evidence="5 6">
    <name type="scientific">Babesia caballi</name>
    <dbReference type="NCBI Taxonomy" id="5871"/>
    <lineage>
        <taxon>Eukaryota</taxon>
        <taxon>Sar</taxon>
        <taxon>Alveolata</taxon>
        <taxon>Apicomplexa</taxon>
        <taxon>Aconoidasida</taxon>
        <taxon>Piroplasmida</taxon>
        <taxon>Babesiidae</taxon>
        <taxon>Babesia</taxon>
    </lineage>
</organism>
<comment type="function">
    <text evidence="1">Required for 60S pre-ribosomal subunits export to the cytoplasm.</text>
</comment>
<evidence type="ECO:0000259" key="4">
    <source>
        <dbReference type="Pfam" id="PF21638"/>
    </source>
</evidence>
<feature type="compositionally biased region" description="Basic and acidic residues" evidence="2">
    <location>
        <begin position="624"/>
        <end position="634"/>
    </location>
</feature>
<dbReference type="Proteomes" id="UP001497744">
    <property type="component" value="Unassembled WGS sequence"/>
</dbReference>
<feature type="compositionally biased region" description="Acidic residues" evidence="2">
    <location>
        <begin position="556"/>
        <end position="620"/>
    </location>
</feature>
<dbReference type="GO" id="GO:0000055">
    <property type="term" value="P:ribosomal large subunit export from nucleus"/>
    <property type="evidence" value="ECO:0007669"/>
    <property type="project" value="UniProtKB-UniRule"/>
</dbReference>
<feature type="domain" description="SDA1 C-terminal" evidence="4">
    <location>
        <begin position="717"/>
        <end position="763"/>
    </location>
</feature>
<name>A0AAV4LVQ4_BABCB</name>
<keyword evidence="1" id="KW-0690">Ribosome biogenesis</keyword>
<evidence type="ECO:0000256" key="2">
    <source>
        <dbReference type="SAM" id="MobiDB-lite"/>
    </source>
</evidence>
<dbReference type="InterPro" id="IPR048292">
    <property type="entry name" value="SDA1_C"/>
</dbReference>
<dbReference type="GO" id="GO:0042273">
    <property type="term" value="P:ribosomal large subunit biogenesis"/>
    <property type="evidence" value="ECO:0007669"/>
    <property type="project" value="UniProtKB-UniRule"/>
</dbReference>
<dbReference type="InterPro" id="IPR012977">
    <property type="entry name" value="SDA1_N"/>
</dbReference>
<feature type="compositionally biased region" description="Acidic residues" evidence="2">
    <location>
        <begin position="654"/>
        <end position="666"/>
    </location>
</feature>
<dbReference type="RefSeq" id="XP_067716142.1">
    <property type="nucleotide sequence ID" value="XM_067860041.1"/>
</dbReference>
<dbReference type="GO" id="GO:0015031">
    <property type="term" value="P:protein transport"/>
    <property type="evidence" value="ECO:0007669"/>
    <property type="project" value="UniProtKB-KW"/>
</dbReference>
<protein>
    <recommendedName>
        <fullName evidence="1">Protein SDA1</fullName>
    </recommendedName>
</protein>
<feature type="domain" description="SDA1 N-terminal" evidence="3">
    <location>
        <begin position="128"/>
        <end position="484"/>
    </location>
</feature>
<dbReference type="AlphaFoldDB" id="A0AAV4LVQ4"/>
<dbReference type="EMBL" id="BPLF01000003">
    <property type="protein sequence ID" value="GIX64073.1"/>
    <property type="molecule type" value="Genomic_DNA"/>
</dbReference>
<keyword evidence="1" id="KW-0813">Transport</keyword>
<dbReference type="Pfam" id="PF21638">
    <property type="entry name" value="SDA1_C"/>
    <property type="match status" value="1"/>
</dbReference>
<reference evidence="5 6" key="1">
    <citation type="submission" date="2021-06" db="EMBL/GenBank/DDBJ databases">
        <title>Genome sequence of Babesia caballi.</title>
        <authorList>
            <person name="Yamagishi J."/>
            <person name="Kidaka T."/>
            <person name="Ochi A."/>
        </authorList>
    </citation>
    <scope>NUCLEOTIDE SEQUENCE [LARGE SCALE GENOMIC DNA]</scope>
    <source>
        <strain evidence="5">USDA-D6B2</strain>
    </source>
</reference>
<keyword evidence="1" id="KW-0653">Protein transport</keyword>
<comment type="subcellular location">
    <subcellularLocation>
        <location evidence="1">Nucleus</location>
        <location evidence="1">Nucleolus</location>
    </subcellularLocation>
</comment>
<comment type="similarity">
    <text evidence="1">Belongs to the SDA1 family.</text>
</comment>
<feature type="region of interest" description="Disordered" evidence="2">
    <location>
        <begin position="297"/>
        <end position="318"/>
    </location>
</feature>
<dbReference type="GeneID" id="94195554"/>
<dbReference type="InterPro" id="IPR027312">
    <property type="entry name" value="Sda1"/>
</dbReference>